<keyword evidence="1" id="KW-0472">Membrane</keyword>
<reference evidence="2 3" key="1">
    <citation type="submission" date="2016-10" db="EMBL/GenBank/DDBJ databases">
        <authorList>
            <person name="Varghese N."/>
            <person name="Submissions S."/>
        </authorList>
    </citation>
    <scope>NUCLEOTIDE SEQUENCE [LARGE SCALE GENOMIC DNA]</scope>
    <source>
        <strain evidence="2 3">CGMCC 1.3527</strain>
    </source>
</reference>
<keyword evidence="1" id="KW-1133">Transmembrane helix</keyword>
<accession>A0A1G7K088</accession>
<feature type="transmembrane region" description="Helical" evidence="1">
    <location>
        <begin position="83"/>
        <end position="104"/>
    </location>
</feature>
<dbReference type="Proteomes" id="UP000324020">
    <property type="component" value="Unassembled WGS sequence"/>
</dbReference>
<keyword evidence="3" id="KW-1185">Reference proteome</keyword>
<feature type="transmembrane region" description="Helical" evidence="1">
    <location>
        <begin position="53"/>
        <end position="71"/>
    </location>
</feature>
<sequence length="108" mass="11587">MPAERLRKVRDAVVAQRTALIERAALLAIGLAIAGWNIYALGSVSRIGTFRSVPFFFGATIALLAVSEFLPEERTTAILAIRLAFLALALVTVAFGALLLLFMANNTP</sequence>
<evidence type="ECO:0000313" key="3">
    <source>
        <dbReference type="Proteomes" id="UP000324020"/>
    </source>
</evidence>
<protein>
    <submittedName>
        <fullName evidence="2">Uncharacterized protein</fullName>
    </submittedName>
</protein>
<gene>
    <name evidence="2" type="ORF">SAMN04488067_103144</name>
</gene>
<dbReference type="RefSeq" id="WP_149798010.1">
    <property type="nucleotide sequence ID" value="NZ_FNBO01000003.1"/>
</dbReference>
<dbReference type="EMBL" id="FNBO01000003">
    <property type="protein sequence ID" value="SDF30494.1"/>
    <property type="molecule type" value="Genomic_DNA"/>
</dbReference>
<keyword evidence="1" id="KW-0812">Transmembrane</keyword>
<organism evidence="2 3">
    <name type="scientific">Halorubrum xinjiangense</name>
    <dbReference type="NCBI Taxonomy" id="261291"/>
    <lineage>
        <taxon>Archaea</taxon>
        <taxon>Methanobacteriati</taxon>
        <taxon>Methanobacteriota</taxon>
        <taxon>Stenosarchaea group</taxon>
        <taxon>Halobacteria</taxon>
        <taxon>Halobacteriales</taxon>
        <taxon>Haloferacaceae</taxon>
        <taxon>Halorubrum</taxon>
    </lineage>
</organism>
<evidence type="ECO:0000256" key="1">
    <source>
        <dbReference type="SAM" id="Phobius"/>
    </source>
</evidence>
<evidence type="ECO:0000313" key="2">
    <source>
        <dbReference type="EMBL" id="SDF30494.1"/>
    </source>
</evidence>
<feature type="transmembrane region" description="Helical" evidence="1">
    <location>
        <begin position="20"/>
        <end position="41"/>
    </location>
</feature>
<dbReference type="AlphaFoldDB" id="A0A1G7K088"/>
<proteinExistence type="predicted"/>
<name>A0A1G7K088_9EURY</name>